<dbReference type="Proteomes" id="UP000813463">
    <property type="component" value="Chromosome 3"/>
</dbReference>
<reference evidence="1" key="1">
    <citation type="journal article" date="2021" name="Nat. Commun.">
        <title>Genomic analyses provide insights into spinach domestication and the genetic basis of agronomic traits.</title>
        <authorList>
            <person name="Cai X."/>
            <person name="Sun X."/>
            <person name="Xu C."/>
            <person name="Sun H."/>
            <person name="Wang X."/>
            <person name="Ge C."/>
            <person name="Zhang Z."/>
            <person name="Wang Q."/>
            <person name="Fei Z."/>
            <person name="Jiao C."/>
            <person name="Wang Q."/>
        </authorList>
    </citation>
    <scope>NUCLEOTIDE SEQUENCE [LARGE SCALE GENOMIC DNA]</scope>
    <source>
        <strain evidence="1">cv. Varoflay</strain>
    </source>
</reference>
<dbReference type="RefSeq" id="XP_021851500.2">
    <property type="nucleotide sequence ID" value="XM_021995808.2"/>
</dbReference>
<dbReference type="PANTHER" id="PTHR35503:SF2">
    <property type="entry name" value="OS04G0455700 PROTEIN"/>
    <property type="match status" value="1"/>
</dbReference>
<dbReference type="AlphaFoldDB" id="A0A9R0JY86"/>
<organism evidence="1 2">
    <name type="scientific">Spinacia oleracea</name>
    <name type="common">Spinach</name>
    <dbReference type="NCBI Taxonomy" id="3562"/>
    <lineage>
        <taxon>Eukaryota</taxon>
        <taxon>Viridiplantae</taxon>
        <taxon>Streptophyta</taxon>
        <taxon>Embryophyta</taxon>
        <taxon>Tracheophyta</taxon>
        <taxon>Spermatophyta</taxon>
        <taxon>Magnoliopsida</taxon>
        <taxon>eudicotyledons</taxon>
        <taxon>Gunneridae</taxon>
        <taxon>Pentapetalae</taxon>
        <taxon>Caryophyllales</taxon>
        <taxon>Chenopodiaceae</taxon>
        <taxon>Chenopodioideae</taxon>
        <taxon>Anserineae</taxon>
        <taxon>Spinacia</taxon>
    </lineage>
</organism>
<evidence type="ECO:0000313" key="2">
    <source>
        <dbReference type="RefSeq" id="XP_021851500.2"/>
    </source>
</evidence>
<proteinExistence type="predicted"/>
<accession>A0A9R0JY86</accession>
<protein>
    <recommendedName>
        <fullName evidence="3">C2 domain-containing protein</fullName>
    </recommendedName>
</protein>
<dbReference type="PANTHER" id="PTHR35503">
    <property type="entry name" value="OSJNBA0006M15.15 PROTEIN"/>
    <property type="match status" value="1"/>
</dbReference>
<dbReference type="KEGG" id="soe:110791046"/>
<sequence length="223" mass="24842">MASSYSAFSSSLKCELNIIGVKNVQTKHKGNLFIRCYLCAGSNNRRIQVNTKEIASSSSSSRKNDGYIFWDDTFSLECNGTSEDSVHGLKEELVVFELRWRNTKSFLGGSQLIATAEMPWKNAFEAPKMEFQRWVVMTMNKQGNKLVKVEDGVKPPALQITMKVEVVPATATRVVSGEEMRKRRRSERLKGLGECGCKSNGGCYCSSCVDTEMLFIGLAFDAC</sequence>
<evidence type="ECO:0008006" key="3">
    <source>
        <dbReference type="Google" id="ProtNLM"/>
    </source>
</evidence>
<gene>
    <name evidence="2" type="primary">LOC110791046</name>
</gene>
<dbReference type="GeneID" id="110791046"/>
<name>A0A9R0JY86_SPIOL</name>
<keyword evidence="1" id="KW-1185">Reference proteome</keyword>
<evidence type="ECO:0000313" key="1">
    <source>
        <dbReference type="Proteomes" id="UP000813463"/>
    </source>
</evidence>
<reference evidence="2" key="2">
    <citation type="submission" date="2025-08" db="UniProtKB">
        <authorList>
            <consortium name="RefSeq"/>
        </authorList>
    </citation>
    <scope>IDENTIFICATION</scope>
    <source>
        <tissue evidence="2">Leaf</tissue>
    </source>
</reference>